<organism evidence="3 4">
    <name type="scientific">Paramecium octaurelia</name>
    <dbReference type="NCBI Taxonomy" id="43137"/>
    <lineage>
        <taxon>Eukaryota</taxon>
        <taxon>Sar</taxon>
        <taxon>Alveolata</taxon>
        <taxon>Ciliophora</taxon>
        <taxon>Intramacronucleata</taxon>
        <taxon>Oligohymenophorea</taxon>
        <taxon>Peniculida</taxon>
        <taxon>Parameciidae</taxon>
        <taxon>Paramecium</taxon>
    </lineage>
</organism>
<feature type="domain" description="RING-type" evidence="2">
    <location>
        <begin position="419"/>
        <end position="458"/>
    </location>
</feature>
<dbReference type="OMA" id="HYYHLLC"/>
<accession>A0A8S1XY46</accession>
<keyword evidence="4" id="KW-1185">Reference proteome</keyword>
<dbReference type="EMBL" id="CAJJDP010000137">
    <property type="protein sequence ID" value="CAD8205927.1"/>
    <property type="molecule type" value="Genomic_DNA"/>
</dbReference>
<dbReference type="InterPro" id="IPR001841">
    <property type="entry name" value="Znf_RING"/>
</dbReference>
<protein>
    <recommendedName>
        <fullName evidence="2">RING-type domain-containing protein</fullName>
    </recommendedName>
</protein>
<keyword evidence="1" id="KW-0863">Zinc-finger</keyword>
<dbReference type="PROSITE" id="PS50089">
    <property type="entry name" value="ZF_RING_2"/>
    <property type="match status" value="1"/>
</dbReference>
<dbReference type="OrthoDB" id="307146at2759"/>
<evidence type="ECO:0000313" key="3">
    <source>
        <dbReference type="EMBL" id="CAD8205927.1"/>
    </source>
</evidence>
<gene>
    <name evidence="3" type="ORF">POCTA_138.1.T1360183</name>
</gene>
<dbReference type="GO" id="GO:0008270">
    <property type="term" value="F:zinc ion binding"/>
    <property type="evidence" value="ECO:0007669"/>
    <property type="project" value="UniProtKB-KW"/>
</dbReference>
<comment type="caution">
    <text evidence="3">The sequence shown here is derived from an EMBL/GenBank/DDBJ whole genome shotgun (WGS) entry which is preliminary data.</text>
</comment>
<evidence type="ECO:0000313" key="4">
    <source>
        <dbReference type="Proteomes" id="UP000683925"/>
    </source>
</evidence>
<dbReference type="Proteomes" id="UP000683925">
    <property type="component" value="Unassembled WGS sequence"/>
</dbReference>
<proteinExistence type="predicted"/>
<evidence type="ECO:0000256" key="1">
    <source>
        <dbReference type="PROSITE-ProRule" id="PRU00175"/>
    </source>
</evidence>
<keyword evidence="1" id="KW-0479">Metal-binding</keyword>
<name>A0A8S1XY46_PAROT</name>
<dbReference type="AlphaFoldDB" id="A0A8S1XY46"/>
<sequence length="525" mass="61984">MGICAQSQRKMSRQDHYEYQQPQQAKLQVHYQGPQQMAIGRMEEDVNSRVQDNRQMMGLERMAQGMGSNDQDKEKDIFSIPSKQRNSIQQQQKAVLGSQILISDVCKKCKKHIREGQKVTIKPCKHLYDINCFTDHFKEHKTCCTKDKIIINQAKYPKVQVNEIMKYKLKQLIANIKTFIVVQCPTQFCSFLFIYQKECNKNQKKKFYCPRCQQEMVYDGKMCKFIDQQTVQNDNNVSDTQIFLKLKTVDIGCSVQEHWRITDVLVMLSCNHQWCKKCLFVYYKDCLAAVCHCGNRYSKKIFDQINYDEEWNDIYDRQLQIIMQESKLSWQFCKNNCGFFFECKNMHEDSYCIKCDQIKTCNKCKKEVQSQHIQVNQCNHYYHLLCSYDLVEQNNLKNLSCLCGQKLDSDVKIEMNITCIICQRYDDNLIMFQCSHFIHQECLQNNLQAFSSFKCIVCLIPIDNMIYEPKLLSIRDTLIQMKQYSNQNYVVKSNIVQQNKEQVNLVGNQQIQTYQVIISKNNGQK</sequence>
<reference evidence="3" key="1">
    <citation type="submission" date="2021-01" db="EMBL/GenBank/DDBJ databases">
        <authorList>
            <consortium name="Genoscope - CEA"/>
            <person name="William W."/>
        </authorList>
    </citation>
    <scope>NUCLEOTIDE SEQUENCE</scope>
</reference>
<keyword evidence="1" id="KW-0862">Zinc</keyword>
<evidence type="ECO:0000259" key="2">
    <source>
        <dbReference type="PROSITE" id="PS50089"/>
    </source>
</evidence>
<dbReference type="SMART" id="SM00184">
    <property type="entry name" value="RING"/>
    <property type="match status" value="4"/>
</dbReference>